<dbReference type="AlphaFoldDB" id="A0AAV0AFQ2"/>
<dbReference type="EMBL" id="CALTRL010000177">
    <property type="protein sequence ID" value="CAH7666961.1"/>
    <property type="molecule type" value="Genomic_DNA"/>
</dbReference>
<feature type="signal peptide" evidence="1">
    <location>
        <begin position="1"/>
        <end position="26"/>
    </location>
</feature>
<name>A0AAV0AFQ2_PHAPC</name>
<comment type="caution">
    <text evidence="2">The sequence shown here is derived from an EMBL/GenBank/DDBJ whole genome shotgun (WGS) entry which is preliminary data.</text>
</comment>
<keyword evidence="3" id="KW-1185">Reference proteome</keyword>
<organism evidence="2 3">
    <name type="scientific">Phakopsora pachyrhizi</name>
    <name type="common">Asian soybean rust disease fungus</name>
    <dbReference type="NCBI Taxonomy" id="170000"/>
    <lineage>
        <taxon>Eukaryota</taxon>
        <taxon>Fungi</taxon>
        <taxon>Dikarya</taxon>
        <taxon>Basidiomycota</taxon>
        <taxon>Pucciniomycotina</taxon>
        <taxon>Pucciniomycetes</taxon>
        <taxon>Pucciniales</taxon>
        <taxon>Phakopsoraceae</taxon>
        <taxon>Phakopsora</taxon>
    </lineage>
</organism>
<evidence type="ECO:0000256" key="1">
    <source>
        <dbReference type="SAM" id="SignalP"/>
    </source>
</evidence>
<dbReference type="Proteomes" id="UP001153365">
    <property type="component" value="Unassembled WGS sequence"/>
</dbReference>
<protein>
    <submittedName>
        <fullName evidence="2">Expressed protein</fullName>
    </submittedName>
</protein>
<sequence>MCFCSMALVSSAIILYLTQLIKYSQGTSGTIDLFDIAPIQIKTKINRATTSLDPLVLSGAQDKNWLSLRLLGSGDQPKAKTIEKSTRINHLSSNEKGELSILGKDLIQRHQLNEQIKSTTFRDSKHKNIAAESSSETLPKWPTRFEENELRPIGTAPRIIYQSAQTNSAGSTLLNENISLEHLAGPSAKAVEPTAYQLSESGTMNFFPKFTTHWALESGEIHPVFQLYDQKPFHISKNIRHEIDSSFQPSTLKYKNHAWTEDTTIMELEQIGGQTSQEVKDSLDVRSGSQTRFEKVNLELSLAPVFHETDPLSALGDTGKVLNGKAWGTIKSFENNQTTRKRKKNAAREASTKKMNNVKNKWKKYDTELSEFAFGHEGNKKGVVTMSRTKILTFEDALMELIAPEKPLIRTACFEFYLSKVENLQDDKKKKSITNVLKSIKERYSKIRGNIFT</sequence>
<evidence type="ECO:0000313" key="2">
    <source>
        <dbReference type="EMBL" id="CAH7666961.1"/>
    </source>
</evidence>
<keyword evidence="1" id="KW-0732">Signal</keyword>
<proteinExistence type="predicted"/>
<accession>A0AAV0AFQ2</accession>
<feature type="chain" id="PRO_5043998447" evidence="1">
    <location>
        <begin position="27"/>
        <end position="453"/>
    </location>
</feature>
<evidence type="ECO:0000313" key="3">
    <source>
        <dbReference type="Proteomes" id="UP001153365"/>
    </source>
</evidence>
<reference evidence="2" key="1">
    <citation type="submission" date="2022-06" db="EMBL/GenBank/DDBJ databases">
        <authorList>
            <consortium name="SYNGENTA / RWTH Aachen University"/>
        </authorList>
    </citation>
    <scope>NUCLEOTIDE SEQUENCE</scope>
</reference>
<gene>
    <name evidence="2" type="ORF">PPACK8108_LOCUS1329</name>
</gene>